<name>A0A3G9J0H5_9ACTN</name>
<dbReference type="EMBL" id="AP019307">
    <property type="protein sequence ID" value="BBH16469.1"/>
    <property type="molecule type" value="Genomic_DNA"/>
</dbReference>
<dbReference type="InterPro" id="IPR042001">
    <property type="entry name" value="Sortase_F"/>
</dbReference>
<evidence type="ECO:0000313" key="5">
    <source>
        <dbReference type="Proteomes" id="UP000271573"/>
    </source>
</evidence>
<dbReference type="InterPro" id="IPR005754">
    <property type="entry name" value="Sortase"/>
</dbReference>
<dbReference type="GO" id="GO:0016787">
    <property type="term" value="F:hydrolase activity"/>
    <property type="evidence" value="ECO:0007669"/>
    <property type="project" value="UniProtKB-KW"/>
</dbReference>
<keyword evidence="3" id="KW-0812">Transmembrane</keyword>
<feature type="compositionally biased region" description="Basic residues" evidence="2">
    <location>
        <begin position="58"/>
        <end position="71"/>
    </location>
</feature>
<dbReference type="InterPro" id="IPR023365">
    <property type="entry name" value="Sortase_dom-sf"/>
</dbReference>
<dbReference type="RefSeq" id="WP_164512469.1">
    <property type="nucleotide sequence ID" value="NZ_AP019307.1"/>
</dbReference>
<keyword evidence="3" id="KW-1133">Transmembrane helix</keyword>
<dbReference type="KEGG" id="nbe:Back2_07560"/>
<accession>A0A3G9J0H5</accession>
<evidence type="ECO:0000313" key="4">
    <source>
        <dbReference type="EMBL" id="BBH16469.1"/>
    </source>
</evidence>
<dbReference type="AlphaFoldDB" id="A0A3G9J0H5"/>
<proteinExistence type="predicted"/>
<dbReference type="Gene3D" id="2.40.260.10">
    <property type="entry name" value="Sortase"/>
    <property type="match status" value="1"/>
</dbReference>
<feature type="transmembrane region" description="Helical" evidence="3">
    <location>
        <begin position="76"/>
        <end position="95"/>
    </location>
</feature>
<evidence type="ECO:0000256" key="1">
    <source>
        <dbReference type="ARBA" id="ARBA00022801"/>
    </source>
</evidence>
<dbReference type="Proteomes" id="UP000271573">
    <property type="component" value="Chromosome"/>
</dbReference>
<dbReference type="SUPFAM" id="SSF63817">
    <property type="entry name" value="Sortase"/>
    <property type="match status" value="1"/>
</dbReference>
<protein>
    <recommendedName>
        <fullName evidence="6">Class F sortase</fullName>
    </recommendedName>
</protein>
<organism evidence="4 5">
    <name type="scientific">Nocardioides baekrokdamisoli</name>
    <dbReference type="NCBI Taxonomy" id="1804624"/>
    <lineage>
        <taxon>Bacteria</taxon>
        <taxon>Bacillati</taxon>
        <taxon>Actinomycetota</taxon>
        <taxon>Actinomycetes</taxon>
        <taxon>Propionibacteriales</taxon>
        <taxon>Nocardioidaceae</taxon>
        <taxon>Nocardioides</taxon>
    </lineage>
</organism>
<reference evidence="4 5" key="1">
    <citation type="submission" date="2018-11" db="EMBL/GenBank/DDBJ databases">
        <title>Complete genome sequence of Nocardioides baekrokdamisoli strain KCTC 39748.</title>
        <authorList>
            <person name="Kang S.W."/>
            <person name="Lee K.C."/>
            <person name="Kim K.K."/>
            <person name="Kim J.S."/>
            <person name="Kim D.S."/>
            <person name="Ko S.H."/>
            <person name="Yang S.H."/>
            <person name="Shin Y.K."/>
            <person name="Lee J.S."/>
        </authorList>
    </citation>
    <scope>NUCLEOTIDE SEQUENCE [LARGE SCALE GENOMIC DNA]</scope>
    <source>
        <strain evidence="4 5">KCTC 39748</strain>
    </source>
</reference>
<evidence type="ECO:0000256" key="3">
    <source>
        <dbReference type="SAM" id="Phobius"/>
    </source>
</evidence>
<keyword evidence="5" id="KW-1185">Reference proteome</keyword>
<gene>
    <name evidence="4" type="ORF">Back2_07560</name>
</gene>
<evidence type="ECO:0000256" key="2">
    <source>
        <dbReference type="SAM" id="MobiDB-lite"/>
    </source>
</evidence>
<feature type="region of interest" description="Disordered" evidence="2">
    <location>
        <begin position="48"/>
        <end position="71"/>
    </location>
</feature>
<evidence type="ECO:0008006" key="6">
    <source>
        <dbReference type="Google" id="ProtNLM"/>
    </source>
</evidence>
<feature type="region of interest" description="Disordered" evidence="2">
    <location>
        <begin position="22"/>
        <end position="41"/>
    </location>
</feature>
<dbReference type="Pfam" id="PF04203">
    <property type="entry name" value="Sortase"/>
    <property type="match status" value="1"/>
</dbReference>
<dbReference type="CDD" id="cd05829">
    <property type="entry name" value="Sortase_F"/>
    <property type="match status" value="1"/>
</dbReference>
<keyword evidence="1" id="KW-0378">Hydrolase</keyword>
<sequence>MAATATVAVAATVLASRARDAREEVLEAPDEPVQEPSVAPEPIIRSTERRRTEPIPGRRARRPHIPKRRRDRQPGMVAAVLMLVVGVVLAVPWYLPGFGGYVHDVGMGLHHLFIPAGPAVVRDPAVLTTEPADSTPPAPDRTPGVPVSLQVPLLQVDSTVVPISGDSGELLPPDDPQMIGWWKQGPRPGSSEGAAVLTGHTVHFGGGAFDHLSYLKVGNHFTIRTTRGSIRYVVVRLHKYGTGELSRDATSLFQLTGPPRVLLVTCSGWNGHIYLENTVVTGVPA</sequence>
<keyword evidence="3" id="KW-0472">Membrane</keyword>